<dbReference type="EMBL" id="GECU01028473">
    <property type="protein sequence ID" value="JAS79233.1"/>
    <property type="molecule type" value="Transcribed_RNA"/>
</dbReference>
<dbReference type="AlphaFoldDB" id="A0A1B6HX42"/>
<name>A0A1B6HX42_9HEMI</name>
<reference evidence="1" key="1">
    <citation type="submission" date="2015-11" db="EMBL/GenBank/DDBJ databases">
        <title>De novo transcriptome assembly of four potential Pierce s Disease insect vectors from Arizona vineyards.</title>
        <authorList>
            <person name="Tassone E.E."/>
        </authorList>
    </citation>
    <scope>NUCLEOTIDE SEQUENCE</scope>
</reference>
<accession>A0A1B6HX42</accession>
<feature type="non-terminal residue" evidence="1">
    <location>
        <position position="106"/>
    </location>
</feature>
<organism evidence="1">
    <name type="scientific">Homalodisca liturata</name>
    <dbReference type="NCBI Taxonomy" id="320908"/>
    <lineage>
        <taxon>Eukaryota</taxon>
        <taxon>Metazoa</taxon>
        <taxon>Ecdysozoa</taxon>
        <taxon>Arthropoda</taxon>
        <taxon>Hexapoda</taxon>
        <taxon>Insecta</taxon>
        <taxon>Pterygota</taxon>
        <taxon>Neoptera</taxon>
        <taxon>Paraneoptera</taxon>
        <taxon>Hemiptera</taxon>
        <taxon>Auchenorrhyncha</taxon>
        <taxon>Membracoidea</taxon>
        <taxon>Cicadellidae</taxon>
        <taxon>Cicadellinae</taxon>
        <taxon>Proconiini</taxon>
        <taxon>Homalodisca</taxon>
    </lineage>
</organism>
<proteinExistence type="predicted"/>
<sequence>MFPASNSSRDVLGPIRKTTRFKLSPGVMDSTVFYFFITILLVSCGTQVTEQSPFFANMASPQDIDDDAIIFLDSTEYRRLDYYQNPPTTPTTSTTPKTDRFLFGAP</sequence>
<gene>
    <name evidence="1" type="ORF">g.32774</name>
</gene>
<evidence type="ECO:0000313" key="1">
    <source>
        <dbReference type="EMBL" id="JAS79233.1"/>
    </source>
</evidence>
<protein>
    <submittedName>
        <fullName evidence="1">Uncharacterized protein</fullName>
    </submittedName>
</protein>